<dbReference type="PANTHER" id="PTHR30055">
    <property type="entry name" value="HTH-TYPE TRANSCRIPTIONAL REGULATOR RUTR"/>
    <property type="match status" value="1"/>
</dbReference>
<accession>A0A2S3Z8H8</accession>
<organism evidence="6 7">
    <name type="scientific">Cryobacterium zongtaii</name>
    <dbReference type="NCBI Taxonomy" id="1259217"/>
    <lineage>
        <taxon>Bacteria</taxon>
        <taxon>Bacillati</taxon>
        <taxon>Actinomycetota</taxon>
        <taxon>Actinomycetes</taxon>
        <taxon>Micrococcales</taxon>
        <taxon>Microbacteriaceae</taxon>
        <taxon>Cryobacterium</taxon>
    </lineage>
</organism>
<dbReference type="OrthoDB" id="956698at2"/>
<dbReference type="InterPro" id="IPR050109">
    <property type="entry name" value="HTH-type_TetR-like_transc_reg"/>
</dbReference>
<evidence type="ECO:0000256" key="4">
    <source>
        <dbReference type="PROSITE-ProRule" id="PRU00335"/>
    </source>
</evidence>
<keyword evidence="2 4" id="KW-0238">DNA-binding</keyword>
<gene>
    <name evidence="6" type="ORF">C3B59_14815</name>
</gene>
<dbReference type="InterPro" id="IPR001647">
    <property type="entry name" value="HTH_TetR"/>
</dbReference>
<evidence type="ECO:0000313" key="7">
    <source>
        <dbReference type="Proteomes" id="UP000237104"/>
    </source>
</evidence>
<dbReference type="Pfam" id="PF17754">
    <property type="entry name" value="TetR_C_14"/>
    <property type="match status" value="1"/>
</dbReference>
<evidence type="ECO:0000259" key="5">
    <source>
        <dbReference type="PROSITE" id="PS50977"/>
    </source>
</evidence>
<dbReference type="Gene3D" id="1.10.357.10">
    <property type="entry name" value="Tetracycline Repressor, domain 2"/>
    <property type="match status" value="1"/>
</dbReference>
<dbReference type="PANTHER" id="PTHR30055:SF234">
    <property type="entry name" value="HTH-TYPE TRANSCRIPTIONAL REGULATOR BETI"/>
    <property type="match status" value="1"/>
</dbReference>
<dbReference type="Gene3D" id="1.10.10.60">
    <property type="entry name" value="Homeodomain-like"/>
    <property type="match status" value="1"/>
</dbReference>
<keyword evidence="3" id="KW-0804">Transcription</keyword>
<sequence length="248" mass="26126">MRRSLFTKAVRFRGDTGKARCGIIGLSPKKDVLSLIVEHRRAVSDSRAPGRPQASSRAMLEEAAAELFLEQTYAGTTIGDIARRAGVSRNTFFNYFSAKSDLLWVDVDAGLAVLPASLADCDRAAPVTQSVRQALLRVAAGFGPGRVPWALTQYELMATSSELEASALARFLVQVGLVHEFVGARPGQAALADLAGRAFSNAVVAAAVAAAREWAAAGVGRGELAGYVDAAISPVCAGFHPVLDRDQA</sequence>
<feature type="domain" description="HTH tetR-type" evidence="5">
    <location>
        <begin position="54"/>
        <end position="114"/>
    </location>
</feature>
<dbReference type="PRINTS" id="PR00455">
    <property type="entry name" value="HTHTETR"/>
</dbReference>
<dbReference type="PROSITE" id="PS50977">
    <property type="entry name" value="HTH_TETR_2"/>
    <property type="match status" value="1"/>
</dbReference>
<keyword evidence="1" id="KW-0805">Transcription regulation</keyword>
<dbReference type="GO" id="GO:0003700">
    <property type="term" value="F:DNA-binding transcription factor activity"/>
    <property type="evidence" value="ECO:0007669"/>
    <property type="project" value="TreeGrafter"/>
</dbReference>
<dbReference type="AlphaFoldDB" id="A0A2S3Z8H8"/>
<dbReference type="InterPro" id="IPR041347">
    <property type="entry name" value="MftR_C"/>
</dbReference>
<proteinExistence type="predicted"/>
<name>A0A2S3Z8H8_9MICO</name>
<dbReference type="InterPro" id="IPR009057">
    <property type="entry name" value="Homeodomain-like_sf"/>
</dbReference>
<protein>
    <submittedName>
        <fullName evidence="6">TetR family transcriptional regulator</fullName>
    </submittedName>
</protein>
<evidence type="ECO:0000256" key="2">
    <source>
        <dbReference type="ARBA" id="ARBA00023125"/>
    </source>
</evidence>
<comment type="caution">
    <text evidence="6">The sequence shown here is derived from an EMBL/GenBank/DDBJ whole genome shotgun (WGS) entry which is preliminary data.</text>
</comment>
<dbReference type="GO" id="GO:0000976">
    <property type="term" value="F:transcription cis-regulatory region binding"/>
    <property type="evidence" value="ECO:0007669"/>
    <property type="project" value="TreeGrafter"/>
</dbReference>
<evidence type="ECO:0000256" key="3">
    <source>
        <dbReference type="ARBA" id="ARBA00023163"/>
    </source>
</evidence>
<evidence type="ECO:0000313" key="6">
    <source>
        <dbReference type="EMBL" id="POH61855.1"/>
    </source>
</evidence>
<dbReference type="Proteomes" id="UP000237104">
    <property type="component" value="Unassembled WGS sequence"/>
</dbReference>
<dbReference type="EMBL" id="PPXF01000058">
    <property type="protein sequence ID" value="POH61855.1"/>
    <property type="molecule type" value="Genomic_DNA"/>
</dbReference>
<feature type="DNA-binding region" description="H-T-H motif" evidence="4">
    <location>
        <begin position="77"/>
        <end position="96"/>
    </location>
</feature>
<dbReference type="Pfam" id="PF00440">
    <property type="entry name" value="TetR_N"/>
    <property type="match status" value="1"/>
</dbReference>
<reference evidence="6 7" key="1">
    <citation type="submission" date="2018-01" db="EMBL/GenBank/DDBJ databases">
        <title>Cryobacterium sp. nov., from glaciers in China.</title>
        <authorList>
            <person name="Liu Q."/>
            <person name="Xin Y.-H."/>
        </authorList>
    </citation>
    <scope>NUCLEOTIDE SEQUENCE [LARGE SCALE GENOMIC DNA]</scope>
    <source>
        <strain evidence="6 7">TMB1-8</strain>
    </source>
</reference>
<evidence type="ECO:0000256" key="1">
    <source>
        <dbReference type="ARBA" id="ARBA00023015"/>
    </source>
</evidence>
<dbReference type="SUPFAM" id="SSF46689">
    <property type="entry name" value="Homeodomain-like"/>
    <property type="match status" value="1"/>
</dbReference>